<keyword evidence="1" id="KW-0812">Transmembrane</keyword>
<protein>
    <submittedName>
        <fullName evidence="2">Uncharacterized protein</fullName>
    </submittedName>
</protein>
<gene>
    <name evidence="2" type="ORF">JOF56_002056</name>
</gene>
<keyword evidence="1" id="KW-0472">Membrane</keyword>
<dbReference type="Proteomes" id="UP001519332">
    <property type="component" value="Unassembled WGS sequence"/>
</dbReference>
<dbReference type="RefSeq" id="WP_209636678.1">
    <property type="nucleotide sequence ID" value="NZ_JAGINW010000001.1"/>
</dbReference>
<feature type="transmembrane region" description="Helical" evidence="1">
    <location>
        <begin position="6"/>
        <end position="28"/>
    </location>
</feature>
<evidence type="ECO:0000313" key="2">
    <source>
        <dbReference type="EMBL" id="MBP2321671.1"/>
    </source>
</evidence>
<proteinExistence type="predicted"/>
<dbReference type="EMBL" id="JAGINW010000001">
    <property type="protein sequence ID" value="MBP2321671.1"/>
    <property type="molecule type" value="Genomic_DNA"/>
</dbReference>
<evidence type="ECO:0000256" key="1">
    <source>
        <dbReference type="SAM" id="Phobius"/>
    </source>
</evidence>
<keyword evidence="1" id="KW-1133">Transmembrane helix</keyword>
<reference evidence="2 3" key="1">
    <citation type="submission" date="2021-03" db="EMBL/GenBank/DDBJ databases">
        <title>Sequencing the genomes of 1000 actinobacteria strains.</title>
        <authorList>
            <person name="Klenk H.-P."/>
        </authorList>
    </citation>
    <scope>NUCLEOTIDE SEQUENCE [LARGE SCALE GENOMIC DNA]</scope>
    <source>
        <strain evidence="2 3">DSM 46670</strain>
    </source>
</reference>
<keyword evidence="3" id="KW-1185">Reference proteome</keyword>
<comment type="caution">
    <text evidence="2">The sequence shown here is derived from an EMBL/GenBank/DDBJ whole genome shotgun (WGS) entry which is preliminary data.</text>
</comment>
<accession>A0ABS4TCW7</accession>
<name>A0ABS4TCW7_9PSEU</name>
<organism evidence="2 3">
    <name type="scientific">Kibdelosporangium banguiense</name>
    <dbReference type="NCBI Taxonomy" id="1365924"/>
    <lineage>
        <taxon>Bacteria</taxon>
        <taxon>Bacillati</taxon>
        <taxon>Actinomycetota</taxon>
        <taxon>Actinomycetes</taxon>
        <taxon>Pseudonocardiales</taxon>
        <taxon>Pseudonocardiaceae</taxon>
        <taxon>Kibdelosporangium</taxon>
    </lineage>
</organism>
<sequence length="57" mass="6182">MLTLVLTWAGIVLGTTLLLLMALGPVIVEMDSRVVQRRRNRRRAKAAAATATKAAHV</sequence>
<evidence type="ECO:0000313" key="3">
    <source>
        <dbReference type="Proteomes" id="UP001519332"/>
    </source>
</evidence>